<keyword evidence="2" id="KW-1133">Transmembrane helix</keyword>
<comment type="caution">
    <text evidence="3">The sequence shown here is derived from an EMBL/GenBank/DDBJ whole genome shotgun (WGS) entry which is preliminary data.</text>
</comment>
<feature type="transmembrane region" description="Helical" evidence="2">
    <location>
        <begin position="111"/>
        <end position="134"/>
    </location>
</feature>
<keyword evidence="2" id="KW-0472">Membrane</keyword>
<feature type="region of interest" description="Disordered" evidence="1">
    <location>
        <begin position="176"/>
        <end position="221"/>
    </location>
</feature>
<accession>A0A8J4UQW2</accession>
<organism evidence="3 4">
    <name type="scientific">Polysphondylium violaceum</name>
    <dbReference type="NCBI Taxonomy" id="133409"/>
    <lineage>
        <taxon>Eukaryota</taxon>
        <taxon>Amoebozoa</taxon>
        <taxon>Evosea</taxon>
        <taxon>Eumycetozoa</taxon>
        <taxon>Dictyostelia</taxon>
        <taxon>Dictyosteliales</taxon>
        <taxon>Dictyosteliaceae</taxon>
        <taxon>Polysphondylium</taxon>
    </lineage>
</organism>
<evidence type="ECO:0000256" key="2">
    <source>
        <dbReference type="SAM" id="Phobius"/>
    </source>
</evidence>
<protein>
    <recommendedName>
        <fullName evidence="5">Transmembrane protein</fullName>
    </recommendedName>
</protein>
<feature type="transmembrane region" description="Helical" evidence="2">
    <location>
        <begin position="57"/>
        <end position="78"/>
    </location>
</feature>
<sequence>MGATGKAKVILWIATIIIMLAGSLGIIIYNKPLQLTGLGVKPSTNPKEPPKDLSQRVWFNAVIALHSIYLIGVGFEIISRAYLMMVGSTCSEQRRGFLCCFVYSMSTWWKLMLILGVITFIIMAGLSALIIVMAGFPNKNVNITRIAATCGVSLVQVFLSIFCFVTSRKTQKFQDEEEEALHGSMKPKEVSSSNQSTPSSAPPAYIQEKESTPTSSAVIPA</sequence>
<evidence type="ECO:0000313" key="4">
    <source>
        <dbReference type="Proteomes" id="UP000695562"/>
    </source>
</evidence>
<name>A0A8J4UQW2_9MYCE</name>
<feature type="transmembrane region" description="Helical" evidence="2">
    <location>
        <begin position="146"/>
        <end position="165"/>
    </location>
</feature>
<evidence type="ECO:0000256" key="1">
    <source>
        <dbReference type="SAM" id="MobiDB-lite"/>
    </source>
</evidence>
<dbReference type="AlphaFoldDB" id="A0A8J4UQW2"/>
<evidence type="ECO:0008006" key="5">
    <source>
        <dbReference type="Google" id="ProtNLM"/>
    </source>
</evidence>
<keyword evidence="2" id="KW-0812">Transmembrane</keyword>
<feature type="transmembrane region" description="Helical" evidence="2">
    <location>
        <begin position="9"/>
        <end position="29"/>
    </location>
</feature>
<evidence type="ECO:0000313" key="3">
    <source>
        <dbReference type="EMBL" id="KAF2071251.1"/>
    </source>
</evidence>
<gene>
    <name evidence="3" type="ORF">CYY_007433</name>
</gene>
<feature type="compositionally biased region" description="Low complexity" evidence="1">
    <location>
        <begin position="191"/>
        <end position="203"/>
    </location>
</feature>
<reference evidence="3" key="1">
    <citation type="submission" date="2020-01" db="EMBL/GenBank/DDBJ databases">
        <title>Development of genomics and gene disruption for Polysphondylium violaceum indicates a role for the polyketide synthase stlB in stalk morphogenesis.</title>
        <authorList>
            <person name="Narita B."/>
            <person name="Kawabe Y."/>
            <person name="Kin K."/>
            <person name="Saito T."/>
            <person name="Gibbs R."/>
            <person name="Kuspa A."/>
            <person name="Muzny D."/>
            <person name="Queller D."/>
            <person name="Richards S."/>
            <person name="Strassman J."/>
            <person name="Sucgang R."/>
            <person name="Worley K."/>
            <person name="Schaap P."/>
        </authorList>
    </citation>
    <scope>NUCLEOTIDE SEQUENCE</scope>
    <source>
        <strain evidence="3">QSvi11</strain>
    </source>
</reference>
<dbReference type="EMBL" id="AJWJ01000396">
    <property type="protein sequence ID" value="KAF2071251.1"/>
    <property type="molecule type" value="Genomic_DNA"/>
</dbReference>
<proteinExistence type="predicted"/>
<keyword evidence="4" id="KW-1185">Reference proteome</keyword>
<dbReference type="OrthoDB" id="16081at2759"/>
<dbReference type="Proteomes" id="UP000695562">
    <property type="component" value="Unassembled WGS sequence"/>
</dbReference>
<feature type="compositionally biased region" description="Polar residues" evidence="1">
    <location>
        <begin position="212"/>
        <end position="221"/>
    </location>
</feature>